<dbReference type="Pfam" id="PF00400">
    <property type="entry name" value="WD40"/>
    <property type="match status" value="4"/>
</dbReference>
<evidence type="ECO:0000313" key="5">
    <source>
        <dbReference type="EMBL" id="KAK0749466.1"/>
    </source>
</evidence>
<dbReference type="PANTHER" id="PTHR19847:SF7">
    <property type="entry name" value="DDB1- AND CUL4-ASSOCIATED FACTOR 11"/>
    <property type="match status" value="1"/>
</dbReference>
<dbReference type="GO" id="GO:0043161">
    <property type="term" value="P:proteasome-mediated ubiquitin-dependent protein catabolic process"/>
    <property type="evidence" value="ECO:0007669"/>
    <property type="project" value="TreeGrafter"/>
</dbReference>
<evidence type="ECO:0000313" key="6">
    <source>
        <dbReference type="Proteomes" id="UP001172155"/>
    </source>
</evidence>
<dbReference type="PROSITE" id="PS00678">
    <property type="entry name" value="WD_REPEATS_1"/>
    <property type="match status" value="1"/>
</dbReference>
<name>A0AA40F1R5_9PEZI</name>
<evidence type="ECO:0000256" key="1">
    <source>
        <dbReference type="ARBA" id="ARBA00022574"/>
    </source>
</evidence>
<gene>
    <name evidence="5" type="ORF">B0T18DRAFT_427585</name>
</gene>
<dbReference type="SUPFAM" id="SSF50978">
    <property type="entry name" value="WD40 repeat-like"/>
    <property type="match status" value="1"/>
</dbReference>
<feature type="region of interest" description="Disordered" evidence="4">
    <location>
        <begin position="476"/>
        <end position="499"/>
    </location>
</feature>
<dbReference type="GO" id="GO:0080008">
    <property type="term" value="C:Cul4-RING E3 ubiquitin ligase complex"/>
    <property type="evidence" value="ECO:0007669"/>
    <property type="project" value="TreeGrafter"/>
</dbReference>
<feature type="repeat" description="WD" evidence="3">
    <location>
        <begin position="379"/>
        <end position="400"/>
    </location>
</feature>
<dbReference type="PANTHER" id="PTHR19847">
    <property type="entry name" value="DDB1- AND CUL4-ASSOCIATED FACTOR 11"/>
    <property type="match status" value="1"/>
</dbReference>
<dbReference type="AlphaFoldDB" id="A0AA40F1R5"/>
<accession>A0AA40F1R5</accession>
<dbReference type="InterPro" id="IPR019775">
    <property type="entry name" value="WD40_repeat_CS"/>
</dbReference>
<dbReference type="Proteomes" id="UP001172155">
    <property type="component" value="Unassembled WGS sequence"/>
</dbReference>
<dbReference type="InterPro" id="IPR036322">
    <property type="entry name" value="WD40_repeat_dom_sf"/>
</dbReference>
<feature type="compositionally biased region" description="Basic and acidic residues" evidence="4">
    <location>
        <begin position="482"/>
        <end position="499"/>
    </location>
</feature>
<feature type="region of interest" description="Disordered" evidence="4">
    <location>
        <begin position="1"/>
        <end position="23"/>
    </location>
</feature>
<evidence type="ECO:0000256" key="4">
    <source>
        <dbReference type="SAM" id="MobiDB-lite"/>
    </source>
</evidence>
<dbReference type="InterPro" id="IPR051859">
    <property type="entry name" value="DCAF"/>
</dbReference>
<dbReference type="InterPro" id="IPR015943">
    <property type="entry name" value="WD40/YVTN_repeat-like_dom_sf"/>
</dbReference>
<evidence type="ECO:0000256" key="2">
    <source>
        <dbReference type="ARBA" id="ARBA00022737"/>
    </source>
</evidence>
<reference evidence="5" key="1">
    <citation type="submission" date="2023-06" db="EMBL/GenBank/DDBJ databases">
        <title>Genome-scale phylogeny and comparative genomics of the fungal order Sordariales.</title>
        <authorList>
            <consortium name="Lawrence Berkeley National Laboratory"/>
            <person name="Hensen N."/>
            <person name="Bonometti L."/>
            <person name="Westerberg I."/>
            <person name="Brannstrom I.O."/>
            <person name="Guillou S."/>
            <person name="Cros-Aarteil S."/>
            <person name="Calhoun S."/>
            <person name="Haridas S."/>
            <person name="Kuo A."/>
            <person name="Mondo S."/>
            <person name="Pangilinan J."/>
            <person name="Riley R."/>
            <person name="LaButti K."/>
            <person name="Andreopoulos B."/>
            <person name="Lipzen A."/>
            <person name="Chen C."/>
            <person name="Yanf M."/>
            <person name="Daum C."/>
            <person name="Ng V."/>
            <person name="Clum A."/>
            <person name="Steindorff A."/>
            <person name="Ohm R."/>
            <person name="Martin F."/>
            <person name="Silar P."/>
            <person name="Natvig D."/>
            <person name="Lalanne C."/>
            <person name="Gautier V."/>
            <person name="Ament-velasquez S.L."/>
            <person name="Kruys A."/>
            <person name="Hutchinson M.I."/>
            <person name="Powell A.J."/>
            <person name="Barry K."/>
            <person name="Miller A.N."/>
            <person name="Grigoriev I.V."/>
            <person name="Debuchy R."/>
            <person name="Gladieux P."/>
            <person name="Thoren M.H."/>
            <person name="Johannesson H."/>
        </authorList>
    </citation>
    <scope>NUCLEOTIDE SEQUENCE</scope>
    <source>
        <strain evidence="5">SMH3187-1</strain>
    </source>
</reference>
<dbReference type="EMBL" id="JAUKUD010000003">
    <property type="protein sequence ID" value="KAK0749466.1"/>
    <property type="molecule type" value="Genomic_DNA"/>
</dbReference>
<dbReference type="Gene3D" id="2.130.10.10">
    <property type="entry name" value="YVTN repeat-like/Quinoprotein amine dehydrogenase"/>
    <property type="match status" value="3"/>
</dbReference>
<comment type="caution">
    <text evidence="5">The sequence shown here is derived from an EMBL/GenBank/DDBJ whole genome shotgun (WGS) entry which is preliminary data.</text>
</comment>
<feature type="repeat" description="WD" evidence="3">
    <location>
        <begin position="230"/>
        <end position="267"/>
    </location>
</feature>
<keyword evidence="1 3" id="KW-0853">WD repeat</keyword>
<dbReference type="PROSITE" id="PS50294">
    <property type="entry name" value="WD_REPEATS_REGION"/>
    <property type="match status" value="2"/>
</dbReference>
<feature type="repeat" description="WD" evidence="3">
    <location>
        <begin position="277"/>
        <end position="318"/>
    </location>
</feature>
<dbReference type="PROSITE" id="PS50082">
    <property type="entry name" value="WD_REPEATS_2"/>
    <property type="match status" value="3"/>
</dbReference>
<organism evidence="5 6">
    <name type="scientific">Schizothecium vesticola</name>
    <dbReference type="NCBI Taxonomy" id="314040"/>
    <lineage>
        <taxon>Eukaryota</taxon>
        <taxon>Fungi</taxon>
        <taxon>Dikarya</taxon>
        <taxon>Ascomycota</taxon>
        <taxon>Pezizomycotina</taxon>
        <taxon>Sordariomycetes</taxon>
        <taxon>Sordariomycetidae</taxon>
        <taxon>Sordariales</taxon>
        <taxon>Schizotheciaceae</taxon>
        <taxon>Schizothecium</taxon>
    </lineage>
</organism>
<keyword evidence="2" id="KW-0677">Repeat</keyword>
<dbReference type="SMART" id="SM00320">
    <property type="entry name" value="WD40"/>
    <property type="match status" value="5"/>
</dbReference>
<dbReference type="PRINTS" id="PR00320">
    <property type="entry name" value="GPROTEINBRPT"/>
</dbReference>
<protein>
    <submittedName>
        <fullName evidence="5">WD40-repeat-containing domain protein</fullName>
    </submittedName>
</protein>
<dbReference type="InterPro" id="IPR001680">
    <property type="entry name" value="WD40_rpt"/>
</dbReference>
<evidence type="ECO:0000256" key="3">
    <source>
        <dbReference type="PROSITE-ProRule" id="PRU00221"/>
    </source>
</evidence>
<sequence>MSSSSSTTSSSDSSGPALPLAFPPVPSEEGRKLMASGVFGVSNSLEPHSKRIAQRILDRELGLGSRKQRHVSRGLMMQDMIPSTKPEMIIHYRDSVCCGQFSDDGSFFFACVKDYKVRMYDTSNPYNWRYYKTVSYPFGRWTLTDADLSPDNKWLAYTSLTSIVCLAPTDPNDTGDPYSLDLGYRTATSRSDFPIYSARFSGDGRNIVAGTGLASIIVYDIERRTRLHHVRGHNADVNAVAFADKLSPHILYSGSDDCTIKVWDTRSLGDNRPAGAFVGHVEGLTYLDTKGDGRYVLSNAKDQTMKLWDLRMALTTQRLEDLDATRVTEERLDSYEYRWGDYDAKALWFPHPHDNSLVTFRGHRVRWTLIRCHFSPPGSTDSRYVYSGSFDGSVYVWNLDATLAAKIDVRGAAAAAAGGRRRRRGIRYRHHLGDEVETLVRDVGWHPSAPLLVASAWNEDEEGMFGGTATLHSYNEGDFDEAEPKMGRSVDEKLAPLAK</sequence>
<dbReference type="InterPro" id="IPR020472">
    <property type="entry name" value="WD40_PAC1"/>
</dbReference>
<proteinExistence type="predicted"/>
<dbReference type="FunFam" id="2.130.10.10:FF:000557">
    <property type="entry name" value="WD repeat protein"/>
    <property type="match status" value="1"/>
</dbReference>
<keyword evidence="6" id="KW-1185">Reference proteome</keyword>
<feature type="compositionally biased region" description="Low complexity" evidence="4">
    <location>
        <begin position="1"/>
        <end position="14"/>
    </location>
</feature>